<evidence type="ECO:0000256" key="1">
    <source>
        <dbReference type="SAM" id="MobiDB-lite"/>
    </source>
</evidence>
<evidence type="ECO:0000313" key="2">
    <source>
        <dbReference type="EMBL" id="MBW0565571.1"/>
    </source>
</evidence>
<organism evidence="2 3">
    <name type="scientific">Austropuccinia psidii MF-1</name>
    <dbReference type="NCBI Taxonomy" id="1389203"/>
    <lineage>
        <taxon>Eukaryota</taxon>
        <taxon>Fungi</taxon>
        <taxon>Dikarya</taxon>
        <taxon>Basidiomycota</taxon>
        <taxon>Pucciniomycotina</taxon>
        <taxon>Pucciniomycetes</taxon>
        <taxon>Pucciniales</taxon>
        <taxon>Sphaerophragmiaceae</taxon>
        <taxon>Austropuccinia</taxon>
    </lineage>
</organism>
<feature type="region of interest" description="Disordered" evidence="1">
    <location>
        <begin position="1"/>
        <end position="24"/>
    </location>
</feature>
<reference evidence="2" key="1">
    <citation type="submission" date="2021-03" db="EMBL/GenBank/DDBJ databases">
        <title>Draft genome sequence of rust myrtle Austropuccinia psidii MF-1, a brazilian biotype.</title>
        <authorList>
            <person name="Quecine M.C."/>
            <person name="Pachon D.M.R."/>
            <person name="Bonatelli M.L."/>
            <person name="Correr F.H."/>
            <person name="Franceschini L.M."/>
            <person name="Leite T.F."/>
            <person name="Margarido G.R.A."/>
            <person name="Almeida C.A."/>
            <person name="Ferrarezi J.A."/>
            <person name="Labate C.A."/>
        </authorList>
    </citation>
    <scope>NUCLEOTIDE SEQUENCE</scope>
    <source>
        <strain evidence="2">MF-1</strain>
    </source>
</reference>
<proteinExistence type="predicted"/>
<sequence>MRRVDEEIAKAKHPDGKGATKHECHIPEYSDAMVTKSIPKGLPINFYNPDWFNDCTAGQKRNADPFKYASLPDASKSLLGKPHPDERLNNK</sequence>
<evidence type="ECO:0000313" key="3">
    <source>
        <dbReference type="Proteomes" id="UP000765509"/>
    </source>
</evidence>
<accession>A0A9Q3JP76</accession>
<gene>
    <name evidence="2" type="ORF">O181_105286</name>
</gene>
<dbReference type="EMBL" id="AVOT02077664">
    <property type="protein sequence ID" value="MBW0565571.1"/>
    <property type="molecule type" value="Genomic_DNA"/>
</dbReference>
<name>A0A9Q3JP76_9BASI</name>
<dbReference type="AlphaFoldDB" id="A0A9Q3JP76"/>
<feature type="region of interest" description="Disordered" evidence="1">
    <location>
        <begin position="66"/>
        <end position="91"/>
    </location>
</feature>
<feature type="compositionally biased region" description="Basic and acidic residues" evidence="1">
    <location>
        <begin position="82"/>
        <end position="91"/>
    </location>
</feature>
<keyword evidence="3" id="KW-1185">Reference proteome</keyword>
<protein>
    <submittedName>
        <fullName evidence="2">Uncharacterized protein</fullName>
    </submittedName>
</protein>
<dbReference type="OrthoDB" id="3224221at2759"/>
<comment type="caution">
    <text evidence="2">The sequence shown here is derived from an EMBL/GenBank/DDBJ whole genome shotgun (WGS) entry which is preliminary data.</text>
</comment>
<dbReference type="Proteomes" id="UP000765509">
    <property type="component" value="Unassembled WGS sequence"/>
</dbReference>